<accession>A0A1A9W2Y3</accession>
<evidence type="ECO:0000256" key="1">
    <source>
        <dbReference type="SAM" id="SignalP"/>
    </source>
</evidence>
<dbReference type="EnsemblMetazoa" id="GBRI004476-RA">
    <property type="protein sequence ID" value="GBRI004476-PA"/>
    <property type="gene ID" value="GBRI004476"/>
</dbReference>
<reference evidence="2" key="2">
    <citation type="submission" date="2020-05" db="UniProtKB">
        <authorList>
            <consortium name="EnsemblMetazoa"/>
        </authorList>
    </citation>
    <scope>IDENTIFICATION</scope>
    <source>
        <strain evidence="2">IAEA</strain>
    </source>
</reference>
<feature type="chain" id="PRO_5008399897" evidence="1">
    <location>
        <begin position="26"/>
        <end position="123"/>
    </location>
</feature>
<sequence>MCGNSICLWAFNLLAVVLLILLSQQQQHVVCNPQHVAFSSLSSLSSSILHTPSITATNSMANAATAKHSTFMEKREVNNKFNGNSRSYIPYKNDRNSIVDAYLDGDDMLTGPLPDFTRIFKYF</sequence>
<proteinExistence type="predicted"/>
<dbReference type="AlphaFoldDB" id="A0A1A9W2Y3"/>
<name>A0A1A9W2Y3_9MUSC</name>
<dbReference type="VEuPathDB" id="VectorBase:GBRI004476"/>
<dbReference type="Proteomes" id="UP000091820">
    <property type="component" value="Unassembled WGS sequence"/>
</dbReference>
<keyword evidence="1" id="KW-0732">Signal</keyword>
<organism evidence="2 3">
    <name type="scientific">Glossina brevipalpis</name>
    <dbReference type="NCBI Taxonomy" id="37001"/>
    <lineage>
        <taxon>Eukaryota</taxon>
        <taxon>Metazoa</taxon>
        <taxon>Ecdysozoa</taxon>
        <taxon>Arthropoda</taxon>
        <taxon>Hexapoda</taxon>
        <taxon>Insecta</taxon>
        <taxon>Pterygota</taxon>
        <taxon>Neoptera</taxon>
        <taxon>Endopterygota</taxon>
        <taxon>Diptera</taxon>
        <taxon>Brachycera</taxon>
        <taxon>Muscomorpha</taxon>
        <taxon>Hippoboscoidea</taxon>
        <taxon>Glossinidae</taxon>
        <taxon>Glossina</taxon>
    </lineage>
</organism>
<evidence type="ECO:0000313" key="2">
    <source>
        <dbReference type="EnsemblMetazoa" id="GBRI004476-PA"/>
    </source>
</evidence>
<evidence type="ECO:0000313" key="3">
    <source>
        <dbReference type="Proteomes" id="UP000091820"/>
    </source>
</evidence>
<reference evidence="3" key="1">
    <citation type="submission" date="2014-03" db="EMBL/GenBank/DDBJ databases">
        <authorList>
            <person name="Aksoy S."/>
            <person name="Warren W."/>
            <person name="Wilson R.K."/>
        </authorList>
    </citation>
    <scope>NUCLEOTIDE SEQUENCE [LARGE SCALE GENOMIC DNA]</scope>
    <source>
        <strain evidence="3">IAEA</strain>
    </source>
</reference>
<feature type="signal peptide" evidence="1">
    <location>
        <begin position="1"/>
        <end position="25"/>
    </location>
</feature>
<protein>
    <submittedName>
        <fullName evidence="2">Uncharacterized protein</fullName>
    </submittedName>
</protein>
<keyword evidence="3" id="KW-1185">Reference proteome</keyword>